<keyword evidence="1" id="KW-0472">Membrane</keyword>
<proteinExistence type="predicted"/>
<feature type="transmembrane region" description="Helical" evidence="1">
    <location>
        <begin position="56"/>
        <end position="76"/>
    </location>
</feature>
<accession>A0A1X1VUZ4</accession>
<keyword evidence="2" id="KW-0808">Transferase</keyword>
<organism evidence="2 3">
    <name type="scientific">Mycobacterium gordonae</name>
    <dbReference type="NCBI Taxonomy" id="1778"/>
    <lineage>
        <taxon>Bacteria</taxon>
        <taxon>Bacillati</taxon>
        <taxon>Actinomycetota</taxon>
        <taxon>Actinomycetes</taxon>
        <taxon>Mycobacteriales</taxon>
        <taxon>Mycobacteriaceae</taxon>
        <taxon>Mycobacterium</taxon>
    </lineage>
</organism>
<dbReference type="EMBL" id="LQOY01000208">
    <property type="protein sequence ID" value="ORV72880.1"/>
    <property type="molecule type" value="Genomic_DNA"/>
</dbReference>
<dbReference type="AlphaFoldDB" id="A0A1X1VUZ4"/>
<protein>
    <submittedName>
        <fullName evidence="2">Glycosyl transferase family 39</fullName>
    </submittedName>
</protein>
<evidence type="ECO:0000256" key="1">
    <source>
        <dbReference type="SAM" id="Phobius"/>
    </source>
</evidence>
<sequence length="95" mass="9590">MFLATTTPTLLAATDLVSGSHSLYTIGVGVLVILILLAGGTRAAGAFFGGRIGETVAWALVAVVVAVVVGSGYAIYTSAKRTTDRTGITTGQFGQ</sequence>
<keyword evidence="3" id="KW-1185">Reference proteome</keyword>
<dbReference type="GO" id="GO:0016740">
    <property type="term" value="F:transferase activity"/>
    <property type="evidence" value="ECO:0007669"/>
    <property type="project" value="UniProtKB-KW"/>
</dbReference>
<keyword evidence="1" id="KW-1133">Transmembrane helix</keyword>
<keyword evidence="1" id="KW-0812">Transmembrane</keyword>
<reference evidence="2 3" key="1">
    <citation type="submission" date="2016-01" db="EMBL/GenBank/DDBJ databases">
        <title>The new phylogeny of the genus Mycobacterium.</title>
        <authorList>
            <person name="Tarcisio F."/>
            <person name="Conor M."/>
            <person name="Antonella G."/>
            <person name="Elisabetta G."/>
            <person name="Giulia F.S."/>
            <person name="Sara T."/>
            <person name="Anna F."/>
            <person name="Clotilde B."/>
            <person name="Roberto B."/>
            <person name="Veronica D.S."/>
            <person name="Fabio R."/>
            <person name="Monica P."/>
            <person name="Olivier J."/>
            <person name="Enrico T."/>
            <person name="Nicola S."/>
        </authorList>
    </citation>
    <scope>NUCLEOTIDE SEQUENCE [LARGE SCALE GENOMIC DNA]</scope>
    <source>
        <strain evidence="2 3">DSM 44160</strain>
    </source>
</reference>
<evidence type="ECO:0000313" key="2">
    <source>
        <dbReference type="EMBL" id="ORV72880.1"/>
    </source>
</evidence>
<comment type="caution">
    <text evidence="2">The sequence shown here is derived from an EMBL/GenBank/DDBJ whole genome shotgun (WGS) entry which is preliminary data.</text>
</comment>
<feature type="transmembrane region" description="Helical" evidence="1">
    <location>
        <begin position="29"/>
        <end position="49"/>
    </location>
</feature>
<evidence type="ECO:0000313" key="3">
    <source>
        <dbReference type="Proteomes" id="UP000193928"/>
    </source>
</evidence>
<gene>
    <name evidence="2" type="ORF">AWC08_03370</name>
</gene>
<name>A0A1X1VUZ4_MYCGO</name>
<dbReference type="Proteomes" id="UP000193928">
    <property type="component" value="Unassembled WGS sequence"/>
</dbReference>
<dbReference type="RefSeq" id="WP_054585968.1">
    <property type="nucleotide sequence ID" value="NZ_JACKSU010000105.1"/>
</dbReference>